<dbReference type="RefSeq" id="WP_270453470.1">
    <property type="nucleotide sequence ID" value="NZ_JADPIE010000003.1"/>
</dbReference>
<dbReference type="InterPro" id="IPR036821">
    <property type="entry name" value="Peptide_deformylase_sf"/>
</dbReference>
<reference evidence="4" key="1">
    <citation type="submission" date="2020-11" db="EMBL/GenBank/DDBJ databases">
        <title>Halonatronomonas betainensis gen. nov., sp. nov. a novel haloalkaliphilic representative of the family Halanaerobiacae capable of betaine degradation.</title>
        <authorList>
            <person name="Boltyanskaya Y."/>
            <person name="Kevbrin V."/>
            <person name="Detkova E."/>
            <person name="Grouzdev D.S."/>
            <person name="Koziaeva V."/>
            <person name="Zhilina T."/>
        </authorList>
    </citation>
    <scope>NUCLEOTIDE SEQUENCE</scope>
    <source>
        <strain evidence="4">Z-7014</strain>
    </source>
</reference>
<dbReference type="GO" id="GO:0042586">
    <property type="term" value="F:peptide deformylase activity"/>
    <property type="evidence" value="ECO:0007669"/>
    <property type="project" value="UniProtKB-UniRule"/>
</dbReference>
<evidence type="ECO:0000313" key="4">
    <source>
        <dbReference type="EMBL" id="MBF8436566.1"/>
    </source>
</evidence>
<dbReference type="Gene3D" id="3.90.45.10">
    <property type="entry name" value="Peptide deformylase"/>
    <property type="match status" value="1"/>
</dbReference>
<comment type="function">
    <text evidence="3">Removes the formyl group from the N-terminal Met of newly synthesized proteins. Requires at least a dipeptide for an efficient rate of reaction. N-terminal L-methionine is a prerequisite for activity but the enzyme has broad specificity at other positions.</text>
</comment>
<name>A0A931ARK5_9FIRM</name>
<feature type="binding site" evidence="3">
    <location>
        <position position="141"/>
    </location>
    <ligand>
        <name>Fe cation</name>
        <dbReference type="ChEBI" id="CHEBI:24875"/>
    </ligand>
</feature>
<dbReference type="PANTHER" id="PTHR10458">
    <property type="entry name" value="PEPTIDE DEFORMYLASE"/>
    <property type="match status" value="1"/>
</dbReference>
<feature type="binding site" evidence="3">
    <location>
        <position position="137"/>
    </location>
    <ligand>
        <name>Fe cation</name>
        <dbReference type="ChEBI" id="CHEBI:24875"/>
    </ligand>
</feature>
<dbReference type="GO" id="GO:0046872">
    <property type="term" value="F:metal ion binding"/>
    <property type="evidence" value="ECO:0007669"/>
    <property type="project" value="UniProtKB-KW"/>
</dbReference>
<comment type="catalytic activity">
    <reaction evidence="3">
        <text>N-terminal N-formyl-L-methionyl-[peptide] + H2O = N-terminal L-methionyl-[peptide] + formate</text>
        <dbReference type="Rhea" id="RHEA:24420"/>
        <dbReference type="Rhea" id="RHEA-COMP:10639"/>
        <dbReference type="Rhea" id="RHEA-COMP:10640"/>
        <dbReference type="ChEBI" id="CHEBI:15377"/>
        <dbReference type="ChEBI" id="CHEBI:15740"/>
        <dbReference type="ChEBI" id="CHEBI:49298"/>
        <dbReference type="ChEBI" id="CHEBI:64731"/>
        <dbReference type="EC" id="3.5.1.88"/>
    </reaction>
</comment>
<comment type="cofactor">
    <cofactor evidence="3">
        <name>Fe(2+)</name>
        <dbReference type="ChEBI" id="CHEBI:29033"/>
    </cofactor>
    <text evidence="3">Binds 1 Fe(2+) ion.</text>
</comment>
<comment type="similarity">
    <text evidence="1 3">Belongs to the polypeptide deformylase family.</text>
</comment>
<dbReference type="EC" id="3.5.1.88" evidence="3"/>
<dbReference type="CDD" id="cd00487">
    <property type="entry name" value="Pep_deformylase"/>
    <property type="match status" value="1"/>
</dbReference>
<dbReference type="InterPro" id="IPR023635">
    <property type="entry name" value="Peptide_deformylase"/>
</dbReference>
<evidence type="ECO:0000256" key="2">
    <source>
        <dbReference type="ARBA" id="ARBA00023004"/>
    </source>
</evidence>
<dbReference type="PIRSF" id="PIRSF004749">
    <property type="entry name" value="Pep_def"/>
    <property type="match status" value="1"/>
</dbReference>
<dbReference type="GO" id="GO:0006412">
    <property type="term" value="P:translation"/>
    <property type="evidence" value="ECO:0007669"/>
    <property type="project" value="UniProtKB-UniRule"/>
</dbReference>
<evidence type="ECO:0000313" key="5">
    <source>
        <dbReference type="Proteomes" id="UP000621436"/>
    </source>
</evidence>
<dbReference type="Proteomes" id="UP000621436">
    <property type="component" value="Unassembled WGS sequence"/>
</dbReference>
<dbReference type="Pfam" id="PF01327">
    <property type="entry name" value="Pep_deformylase"/>
    <property type="match status" value="1"/>
</dbReference>
<keyword evidence="3" id="KW-0479">Metal-binding</keyword>
<gene>
    <name evidence="3 4" type="primary">def</name>
    <name evidence="4" type="ORF">I0Q91_05720</name>
</gene>
<keyword evidence="5" id="KW-1185">Reference proteome</keyword>
<feature type="binding site" evidence="3">
    <location>
        <position position="94"/>
    </location>
    <ligand>
        <name>Fe cation</name>
        <dbReference type="ChEBI" id="CHEBI:24875"/>
    </ligand>
</feature>
<sequence length="173" mass="20118">MAVKEVLMLGNPALREKSKPVKEFTQEIFDIANELKATLKDLQKEKGLGRALAAPQIGYQKKIIYANLSDEEIVMINPTIIDKSDEMIELWDSCFSFNVDFFVKVKRHRWITVKYLDGNRNQNIRKFSDDLSELFQHEIDHFYGVLATDKMVDKKSIIMRSEWEKLDNDGLGM</sequence>
<comment type="caution">
    <text evidence="4">The sequence shown here is derived from an EMBL/GenBank/DDBJ whole genome shotgun (WGS) entry which is preliminary data.</text>
</comment>
<dbReference type="PRINTS" id="PR01576">
    <property type="entry name" value="PDEFORMYLASE"/>
</dbReference>
<proteinExistence type="inferred from homology"/>
<dbReference type="NCBIfam" id="TIGR00079">
    <property type="entry name" value="pept_deformyl"/>
    <property type="match status" value="1"/>
</dbReference>
<keyword evidence="2 3" id="KW-0408">Iron</keyword>
<feature type="active site" evidence="3">
    <location>
        <position position="138"/>
    </location>
</feature>
<dbReference type="PANTHER" id="PTHR10458:SF22">
    <property type="entry name" value="PEPTIDE DEFORMYLASE"/>
    <property type="match status" value="1"/>
</dbReference>
<dbReference type="HAMAP" id="MF_00163">
    <property type="entry name" value="Pep_deformylase"/>
    <property type="match status" value="1"/>
</dbReference>
<accession>A0A931ARK5</accession>
<dbReference type="EMBL" id="JADPIE010000003">
    <property type="protein sequence ID" value="MBF8436566.1"/>
    <property type="molecule type" value="Genomic_DNA"/>
</dbReference>
<dbReference type="AlphaFoldDB" id="A0A931ARK5"/>
<organism evidence="4 5">
    <name type="scientific">Halonatronomonas betaini</name>
    <dbReference type="NCBI Taxonomy" id="2778430"/>
    <lineage>
        <taxon>Bacteria</taxon>
        <taxon>Bacillati</taxon>
        <taxon>Bacillota</taxon>
        <taxon>Clostridia</taxon>
        <taxon>Halanaerobiales</taxon>
        <taxon>Halarsenatibacteraceae</taxon>
        <taxon>Halonatronomonas</taxon>
    </lineage>
</organism>
<dbReference type="SUPFAM" id="SSF56420">
    <property type="entry name" value="Peptide deformylase"/>
    <property type="match status" value="1"/>
</dbReference>
<protein>
    <recommendedName>
        <fullName evidence="3">Peptide deformylase</fullName>
        <shortName evidence="3">PDF</shortName>
        <ecNumber evidence="3">3.5.1.88</ecNumber>
    </recommendedName>
    <alternativeName>
        <fullName evidence="3">Polypeptide deformylase</fullName>
    </alternativeName>
</protein>
<keyword evidence="3 4" id="KW-0378">Hydrolase</keyword>
<keyword evidence="3" id="KW-0648">Protein biosynthesis</keyword>
<evidence type="ECO:0000256" key="3">
    <source>
        <dbReference type="HAMAP-Rule" id="MF_00163"/>
    </source>
</evidence>
<evidence type="ECO:0000256" key="1">
    <source>
        <dbReference type="ARBA" id="ARBA00010759"/>
    </source>
</evidence>